<accession>A0A8X8YZ40</accession>
<keyword evidence="7" id="KW-1133">Transmembrane helix</keyword>
<evidence type="ECO:0000256" key="6">
    <source>
        <dbReference type="ARBA" id="ARBA00022968"/>
    </source>
</evidence>
<keyword evidence="6" id="KW-0735">Signal-anchor</keyword>
<evidence type="ECO:0000256" key="7">
    <source>
        <dbReference type="ARBA" id="ARBA00022989"/>
    </source>
</evidence>
<dbReference type="InterPro" id="IPR001675">
    <property type="entry name" value="Glyco_trans_29"/>
</dbReference>
<comment type="similarity">
    <text evidence="2">Belongs to the glycosyltransferase 29 family.</text>
</comment>
<dbReference type="GO" id="GO:0000139">
    <property type="term" value="C:Golgi membrane"/>
    <property type="evidence" value="ECO:0007669"/>
    <property type="project" value="UniProtKB-SubCell"/>
</dbReference>
<evidence type="ECO:0000256" key="3">
    <source>
        <dbReference type="ARBA" id="ARBA00022676"/>
    </source>
</evidence>
<dbReference type="Pfam" id="PF00777">
    <property type="entry name" value="Glyco_transf_29"/>
    <property type="match status" value="1"/>
</dbReference>
<keyword evidence="12" id="KW-1185">Reference proteome</keyword>
<comment type="subcellular location">
    <subcellularLocation>
        <location evidence="1">Golgi apparatus membrane</location>
        <topology evidence="1">Single-pass type II membrane protein</topology>
    </subcellularLocation>
</comment>
<dbReference type="InterPro" id="IPR038578">
    <property type="entry name" value="GT29-like_sf"/>
</dbReference>
<organism evidence="11">
    <name type="scientific">Salvia splendens</name>
    <name type="common">Scarlet sage</name>
    <dbReference type="NCBI Taxonomy" id="180675"/>
    <lineage>
        <taxon>Eukaryota</taxon>
        <taxon>Viridiplantae</taxon>
        <taxon>Streptophyta</taxon>
        <taxon>Embryophyta</taxon>
        <taxon>Tracheophyta</taxon>
        <taxon>Spermatophyta</taxon>
        <taxon>Magnoliopsida</taxon>
        <taxon>eudicotyledons</taxon>
        <taxon>Gunneridae</taxon>
        <taxon>Pentapetalae</taxon>
        <taxon>asterids</taxon>
        <taxon>lamiids</taxon>
        <taxon>Lamiales</taxon>
        <taxon>Lamiaceae</taxon>
        <taxon>Nepetoideae</taxon>
        <taxon>Mentheae</taxon>
        <taxon>Salviinae</taxon>
        <taxon>Salvia</taxon>
        <taxon>Salvia subgen. Calosphace</taxon>
        <taxon>core Calosphace</taxon>
    </lineage>
</organism>
<keyword evidence="10" id="KW-0325">Glycoprotein</keyword>
<comment type="caution">
    <text evidence="11">The sequence shown here is derived from an EMBL/GenBank/DDBJ whole genome shotgun (WGS) entry which is preliminary data.</text>
</comment>
<name>A0A8X8YZ40_SALSN</name>
<evidence type="ECO:0000256" key="9">
    <source>
        <dbReference type="ARBA" id="ARBA00023136"/>
    </source>
</evidence>
<dbReference type="AlphaFoldDB" id="A0A8X8YZ40"/>
<dbReference type="Gene3D" id="3.90.1480.20">
    <property type="entry name" value="Glycosyl transferase family 29"/>
    <property type="match status" value="1"/>
</dbReference>
<keyword evidence="4" id="KW-0808">Transferase</keyword>
<evidence type="ECO:0000256" key="1">
    <source>
        <dbReference type="ARBA" id="ARBA00004323"/>
    </source>
</evidence>
<evidence type="ECO:0000313" key="12">
    <source>
        <dbReference type="Proteomes" id="UP000298416"/>
    </source>
</evidence>
<reference evidence="11" key="2">
    <citation type="submission" date="2020-08" db="EMBL/GenBank/DDBJ databases">
        <title>Plant Genome Project.</title>
        <authorList>
            <person name="Zhang R.-G."/>
        </authorList>
    </citation>
    <scope>NUCLEOTIDE SEQUENCE</scope>
    <source>
        <strain evidence="11">Huo1</strain>
        <tissue evidence="11">Leaf</tissue>
    </source>
</reference>
<keyword evidence="5" id="KW-0812">Transmembrane</keyword>
<evidence type="ECO:0000256" key="4">
    <source>
        <dbReference type="ARBA" id="ARBA00022679"/>
    </source>
</evidence>
<keyword evidence="9" id="KW-0472">Membrane</keyword>
<evidence type="ECO:0000256" key="5">
    <source>
        <dbReference type="ARBA" id="ARBA00022692"/>
    </source>
</evidence>
<sequence length="386" mass="42992">MRLLQLAFFAALASGIGALLVYITGVSNFVHPSDAFDTFQSANGLGLQAVRGRDDCEVSLQFPSDTVPKWKDPKSGKLEGLTFDFNLCEAVATWEKVRNSTTVLTREYIDALPNGWRDYAWQRINKGALLNQCENKTLCIEKLLLVLPDNPPFTPRKYSRCAVIGISGDLLRNKFGEEIDIYDAVFRENGAPIENFTEYVGTKSTFRLLNRGSAKALDKVAELYGMYTFHILLAYISRHINDLKPTEKGKEVLIIKSTIHDIMNKMIREVPILNPVYLMLGASFGSAAKGTGLKALEFALSICDTFDMYGFTVDPGYKEWTRRVGAGSSDPLAKCSIVSKQISGKSKQVSSSRKAAVEHQKYVKGTTMYPLEHHPRHGQLCTVPSW</sequence>
<evidence type="ECO:0000256" key="10">
    <source>
        <dbReference type="ARBA" id="ARBA00023180"/>
    </source>
</evidence>
<dbReference type="GO" id="GO:0008373">
    <property type="term" value="F:sialyltransferase activity"/>
    <property type="evidence" value="ECO:0007669"/>
    <property type="project" value="InterPro"/>
</dbReference>
<gene>
    <name evidence="11" type="ORF">SASPL_154875</name>
</gene>
<keyword evidence="3" id="KW-0328">Glycosyltransferase</keyword>
<reference evidence="11" key="1">
    <citation type="submission" date="2018-01" db="EMBL/GenBank/DDBJ databases">
        <authorList>
            <person name="Mao J.F."/>
        </authorList>
    </citation>
    <scope>NUCLEOTIDE SEQUENCE</scope>
    <source>
        <strain evidence="11">Huo1</strain>
        <tissue evidence="11">Leaf</tissue>
    </source>
</reference>
<evidence type="ECO:0000313" key="11">
    <source>
        <dbReference type="EMBL" id="KAG6385991.1"/>
    </source>
</evidence>
<proteinExistence type="inferred from homology"/>
<dbReference type="PANTHER" id="PTHR47379:SF3">
    <property type="entry name" value="SIALYLTRANSFERASE-LIKE PROTEIN 2"/>
    <property type="match status" value="1"/>
</dbReference>
<dbReference type="PANTHER" id="PTHR47379">
    <property type="entry name" value="SIALYLTRANSFERASE-LIKE PROTEIN 2"/>
    <property type="match status" value="1"/>
</dbReference>
<dbReference type="CDD" id="cd19952">
    <property type="entry name" value="GT29"/>
    <property type="match status" value="1"/>
</dbReference>
<dbReference type="Proteomes" id="UP000298416">
    <property type="component" value="Unassembled WGS sequence"/>
</dbReference>
<keyword evidence="8" id="KW-0333">Golgi apparatus</keyword>
<protein>
    <submittedName>
        <fullName evidence="11">Uncharacterized protein</fullName>
    </submittedName>
</protein>
<evidence type="ECO:0000256" key="8">
    <source>
        <dbReference type="ARBA" id="ARBA00023034"/>
    </source>
</evidence>
<evidence type="ECO:0000256" key="2">
    <source>
        <dbReference type="ARBA" id="ARBA00006003"/>
    </source>
</evidence>
<dbReference type="EMBL" id="PNBA02000022">
    <property type="protein sequence ID" value="KAG6385991.1"/>
    <property type="molecule type" value="Genomic_DNA"/>
</dbReference>